<sequence length="429" mass="47910">MMYPWFAIGHITAFMRLSNKLAQRGHKISFFLPPSTLPKVNPHNLHPHLITLIPIAVPVVEGLPLGAETTNDIPFPLQPLIMTAMDRTETDIELAIVSLKPDFIFFDFTHWLPALARRLGVKSVHYCSMSSASVAYLLVPARLEENPTMETTMVKLMSQPQGFPSNSSVMLKSYEAQALSWFEHMEFGAGVSLHKRSVISLNECDAIAFRTSWEMEGKFCDYVKAQFGKSVLLSGPVIPELPLSRPEDKWEDWLKREAVSGGIEIAGGGKDSGRSDARGVFREGGGRGVVHEGWMQQQLILGHDNVGCFVTHCGSGSISEALVSECGLVLVPQMGDQYVNARIVGGEWKAGVEVERREEDGWFGSENLFRAVQVVMDGKSKLGKEIRENHKKWREYLLRDGLEGSYIDGFIKDLQDMIEVQNKLDRYPS</sequence>
<name>A0AAP0EG38_9MAGN</name>
<evidence type="ECO:0000313" key="3">
    <source>
        <dbReference type="Proteomes" id="UP001420932"/>
    </source>
</evidence>
<dbReference type="EMBL" id="JBBNAF010000012">
    <property type="protein sequence ID" value="KAK9092786.1"/>
    <property type="molecule type" value="Genomic_DNA"/>
</dbReference>
<gene>
    <name evidence="2" type="ORF">Syun_027697</name>
</gene>
<protein>
    <recommendedName>
        <fullName evidence="4">Glycosyltransferase</fullName>
    </recommendedName>
</protein>
<evidence type="ECO:0008006" key="4">
    <source>
        <dbReference type="Google" id="ProtNLM"/>
    </source>
</evidence>
<dbReference type="InterPro" id="IPR002213">
    <property type="entry name" value="UDP_glucos_trans"/>
</dbReference>
<keyword evidence="1" id="KW-0808">Transferase</keyword>
<organism evidence="2 3">
    <name type="scientific">Stephania yunnanensis</name>
    <dbReference type="NCBI Taxonomy" id="152371"/>
    <lineage>
        <taxon>Eukaryota</taxon>
        <taxon>Viridiplantae</taxon>
        <taxon>Streptophyta</taxon>
        <taxon>Embryophyta</taxon>
        <taxon>Tracheophyta</taxon>
        <taxon>Spermatophyta</taxon>
        <taxon>Magnoliopsida</taxon>
        <taxon>Ranunculales</taxon>
        <taxon>Menispermaceae</taxon>
        <taxon>Menispermoideae</taxon>
        <taxon>Cissampelideae</taxon>
        <taxon>Stephania</taxon>
    </lineage>
</organism>
<dbReference type="FunFam" id="3.40.50.2000:FF:000087">
    <property type="entry name" value="Glycosyltransferase"/>
    <property type="match status" value="1"/>
</dbReference>
<evidence type="ECO:0000256" key="1">
    <source>
        <dbReference type="ARBA" id="ARBA00022679"/>
    </source>
</evidence>
<keyword evidence="3" id="KW-1185">Reference proteome</keyword>
<reference evidence="2 3" key="1">
    <citation type="submission" date="2024-01" db="EMBL/GenBank/DDBJ databases">
        <title>Genome assemblies of Stephania.</title>
        <authorList>
            <person name="Yang L."/>
        </authorList>
    </citation>
    <scope>NUCLEOTIDE SEQUENCE [LARGE SCALE GENOMIC DNA]</scope>
    <source>
        <strain evidence="2">YNDBR</strain>
        <tissue evidence="2">Leaf</tissue>
    </source>
</reference>
<accession>A0AAP0EG38</accession>
<comment type="caution">
    <text evidence="2">The sequence shown here is derived from an EMBL/GenBank/DDBJ whole genome shotgun (WGS) entry which is preliminary data.</text>
</comment>
<dbReference type="Gene3D" id="3.40.50.2000">
    <property type="entry name" value="Glycogen Phosphorylase B"/>
    <property type="match status" value="2"/>
</dbReference>
<dbReference type="PANTHER" id="PTHR48049">
    <property type="entry name" value="GLYCOSYLTRANSFERASE"/>
    <property type="match status" value="1"/>
</dbReference>
<dbReference type="Pfam" id="PF00201">
    <property type="entry name" value="UDPGT"/>
    <property type="match status" value="1"/>
</dbReference>
<dbReference type="CDD" id="cd03784">
    <property type="entry name" value="GT1_Gtf-like"/>
    <property type="match status" value="1"/>
</dbReference>
<dbReference type="PANTHER" id="PTHR48049:SF84">
    <property type="entry name" value="UDP-GLYCOSYLTRANSFERASE 79A6"/>
    <property type="match status" value="1"/>
</dbReference>
<proteinExistence type="predicted"/>
<dbReference type="Proteomes" id="UP001420932">
    <property type="component" value="Unassembled WGS sequence"/>
</dbReference>
<dbReference type="AlphaFoldDB" id="A0AAP0EG38"/>
<evidence type="ECO:0000313" key="2">
    <source>
        <dbReference type="EMBL" id="KAK9092786.1"/>
    </source>
</evidence>
<dbReference type="GO" id="GO:0035251">
    <property type="term" value="F:UDP-glucosyltransferase activity"/>
    <property type="evidence" value="ECO:0007669"/>
    <property type="project" value="InterPro"/>
</dbReference>
<dbReference type="InterPro" id="IPR050481">
    <property type="entry name" value="UDP-glycosyltransf_plant"/>
</dbReference>
<dbReference type="SUPFAM" id="SSF53756">
    <property type="entry name" value="UDP-Glycosyltransferase/glycogen phosphorylase"/>
    <property type="match status" value="1"/>
</dbReference>